<evidence type="ECO:0000313" key="8">
    <source>
        <dbReference type="EMBL" id="CDX02853.1"/>
    </source>
</evidence>
<name>A0A098B1Y9_DESHA</name>
<reference evidence="8" key="1">
    <citation type="submission" date="2014-07" db="EMBL/GenBank/DDBJ databases">
        <authorList>
            <person name="Hornung V.Bastian."/>
        </authorList>
    </citation>
    <scope>NUCLEOTIDE SEQUENCE</scope>
    <source>
        <strain evidence="8">PCE-S</strain>
    </source>
</reference>
<feature type="compositionally biased region" description="Low complexity" evidence="6">
    <location>
        <begin position="470"/>
        <end position="479"/>
    </location>
</feature>
<evidence type="ECO:0000256" key="3">
    <source>
        <dbReference type="ARBA" id="ARBA00022884"/>
    </source>
</evidence>
<dbReference type="RefSeq" id="WP_015944875.1">
    <property type="nucleotide sequence ID" value="NZ_LK996017.1"/>
</dbReference>
<gene>
    <name evidence="5" type="primary">rqcH</name>
    <name evidence="8" type="ORF">DPCES_2966</name>
</gene>
<accession>A0A098B1Y9</accession>
<keyword evidence="2 5" id="KW-0699">rRNA-binding</keyword>
<dbReference type="GO" id="GO:1990112">
    <property type="term" value="C:RQC complex"/>
    <property type="evidence" value="ECO:0007669"/>
    <property type="project" value="TreeGrafter"/>
</dbReference>
<keyword evidence="1 5" id="KW-0820">tRNA-binding</keyword>
<evidence type="ECO:0000259" key="7">
    <source>
        <dbReference type="Pfam" id="PF05670"/>
    </source>
</evidence>
<keyword evidence="3 5" id="KW-0694">RNA-binding</keyword>
<feature type="region of interest" description="Disordered" evidence="6">
    <location>
        <begin position="457"/>
        <end position="532"/>
    </location>
</feature>
<dbReference type="AlphaFoldDB" id="A0A098B1Y9"/>
<dbReference type="GO" id="GO:0043023">
    <property type="term" value="F:ribosomal large subunit binding"/>
    <property type="evidence" value="ECO:0007669"/>
    <property type="project" value="UniProtKB-UniRule"/>
</dbReference>
<dbReference type="Pfam" id="PF05670">
    <property type="entry name" value="NFACT-R_1"/>
    <property type="match status" value="1"/>
</dbReference>
<dbReference type="GO" id="GO:0000049">
    <property type="term" value="F:tRNA binding"/>
    <property type="evidence" value="ECO:0007669"/>
    <property type="project" value="UniProtKB-UniRule"/>
</dbReference>
<comment type="function">
    <text evidence="5">Key component of the ribosome quality control system (RQC), a ribosome-associated complex that mediates the extraction of incompletely synthesized nascent chains from stalled ribosomes and their subsequent degradation. RqcH recruits Ala-charged tRNA, and with RqcP directs the elongation of stalled nascent chains on 50S ribosomal subunits, leading to non-templated C-terminal alanine extensions (Ala tail). The Ala tail promotes nascent chain degradation. May add between 1 and at least 8 Ala residues. Binds to stalled 50S ribosomal subunits.</text>
</comment>
<dbReference type="FunFam" id="2.30.310.10:FF:000004">
    <property type="entry name" value="Fibronectin-binding protein A"/>
    <property type="match status" value="1"/>
</dbReference>
<dbReference type="HAMAP" id="MF_00844_B">
    <property type="entry name" value="RqcH_B"/>
    <property type="match status" value="1"/>
</dbReference>
<dbReference type="InterPro" id="IPR051608">
    <property type="entry name" value="RQC_Subunit_NEMF"/>
</dbReference>
<evidence type="ECO:0000256" key="1">
    <source>
        <dbReference type="ARBA" id="ARBA00022555"/>
    </source>
</evidence>
<dbReference type="Gene3D" id="2.30.310.10">
    <property type="entry name" value="ibrinogen binding protein from staphylococcus aureus domain"/>
    <property type="match status" value="1"/>
</dbReference>
<evidence type="ECO:0000256" key="2">
    <source>
        <dbReference type="ARBA" id="ARBA00022730"/>
    </source>
</evidence>
<organism evidence="8">
    <name type="scientific">Desulfitobacterium hafniense</name>
    <name type="common">Desulfitobacterium frappieri</name>
    <dbReference type="NCBI Taxonomy" id="49338"/>
    <lineage>
        <taxon>Bacteria</taxon>
        <taxon>Bacillati</taxon>
        <taxon>Bacillota</taxon>
        <taxon>Clostridia</taxon>
        <taxon>Eubacteriales</taxon>
        <taxon>Desulfitobacteriaceae</taxon>
        <taxon>Desulfitobacterium</taxon>
    </lineage>
</organism>
<comment type="subunit">
    <text evidence="5">Associates with stalled 50S ribosomal subunits. Binds to RqcP.</text>
</comment>
<dbReference type="PATRIC" id="fig|49338.4.peg.3189"/>
<dbReference type="GO" id="GO:0072344">
    <property type="term" value="P:rescue of stalled ribosome"/>
    <property type="evidence" value="ECO:0007669"/>
    <property type="project" value="UniProtKB-UniRule"/>
</dbReference>
<proteinExistence type="inferred from homology"/>
<dbReference type="PANTHER" id="PTHR15239:SF6">
    <property type="entry name" value="RIBOSOME QUALITY CONTROL COMPLEX SUBUNIT NEMF"/>
    <property type="match status" value="1"/>
</dbReference>
<dbReference type="Pfam" id="PF05833">
    <property type="entry name" value="NFACT_N"/>
    <property type="match status" value="1"/>
</dbReference>
<dbReference type="EMBL" id="LK996017">
    <property type="protein sequence ID" value="CDX02853.1"/>
    <property type="molecule type" value="Genomic_DNA"/>
</dbReference>
<sequence length="652" mass="72661">MALDGITLHHLVQELAPQLAGARIDKITQPEKEEIHLQLRSQGQSYRLLLNISATAARLHLSQTSKKNPASPPMFCMILRKHIEGGKILALEQLGLERIVLLTVQNYNEYGDLATLHLYLEIMGKHSNLILVDPQSGLILDGLKRYSHALSRHREVLPGRLYLAPPSQGKADPLASEEEWRTILFRDGLSEKVVDLLVRHYAGISPELAREIMTRSGLAQTITLDQCGDIDLSRIFQAYTLLANPAHTPPLEPTLYYQGAVKLTRPNPLPTAFTLLPFQQYQGLPAQSFPTLAEAVASFYQSKASSNTLEAKRGSLRKIIQEQLQHLHKKKGIYEDTLATAAKGLNYQRWGELLTANIYRLELGMKEIAAEDYNEESLPQVNIPLDPQLTGIENSQRYYRLYNKAKATIQKTTPLKDAVEEEIAYLNSVLLSLEQATVPSELDEVHKELIEENYLSGKHHGKHHGKPLAGEGKNPGQNKQKGKPHKNSKQGQGGKGAKDAKGAKQGAKQGSKQGSKADSPQPKIYFSSQNRPILVGKNNRQNDWLTLKKGRPQDLWLHTKNIPGSHVLIPLEEGEEFPDDATLEEAAALAIHFSQAKGSTLVPVDYTHVKNIKKPNAAKPGMVIYEKNWTLYLTPQEEIVERLLASEGEEMP</sequence>
<feature type="domain" description="NFACT RNA-binding" evidence="7">
    <location>
        <begin position="525"/>
        <end position="622"/>
    </location>
</feature>
<evidence type="ECO:0000256" key="4">
    <source>
        <dbReference type="ARBA" id="ARBA00022917"/>
    </source>
</evidence>
<keyword evidence="4 5" id="KW-0648">Protein biosynthesis</keyword>
<evidence type="ECO:0000256" key="5">
    <source>
        <dbReference type="HAMAP-Rule" id="MF_00844"/>
    </source>
</evidence>
<feature type="compositionally biased region" description="Basic residues" evidence="6">
    <location>
        <begin position="457"/>
        <end position="466"/>
    </location>
</feature>
<dbReference type="GO" id="GO:0019843">
    <property type="term" value="F:rRNA binding"/>
    <property type="evidence" value="ECO:0007669"/>
    <property type="project" value="UniProtKB-UniRule"/>
</dbReference>
<dbReference type="PANTHER" id="PTHR15239">
    <property type="entry name" value="NUCLEAR EXPORT MEDIATOR FACTOR NEMF"/>
    <property type="match status" value="1"/>
</dbReference>
<dbReference type="InterPro" id="IPR043682">
    <property type="entry name" value="RqcH_bacterial"/>
</dbReference>
<evidence type="ECO:0000256" key="6">
    <source>
        <dbReference type="SAM" id="MobiDB-lite"/>
    </source>
</evidence>
<protein>
    <recommendedName>
        <fullName evidence="5">Rqc2 homolog RqcH</fullName>
        <shortName evidence="5">RqcH</shortName>
    </recommendedName>
</protein>
<comment type="similarity">
    <text evidence="5">Belongs to the NEMF family.</text>
</comment>
<dbReference type="InterPro" id="IPR008532">
    <property type="entry name" value="NFACT_RNA-bd"/>
</dbReference>
<feature type="compositionally biased region" description="Low complexity" evidence="6">
    <location>
        <begin position="503"/>
        <end position="517"/>
    </location>
</feature>